<evidence type="ECO:0000256" key="6">
    <source>
        <dbReference type="ARBA" id="ARBA00023136"/>
    </source>
</evidence>
<dbReference type="GO" id="GO:0015031">
    <property type="term" value="P:protein transport"/>
    <property type="evidence" value="ECO:0007669"/>
    <property type="project" value="UniProtKB-KW"/>
</dbReference>
<proteinExistence type="inferred from homology"/>
<dbReference type="Proteomes" id="UP000823635">
    <property type="component" value="Unassembled WGS sequence"/>
</dbReference>
<sequence length="158" mass="18009">MAKFSRFGKKDMPELSTSSLPDIVFMILFFFMVTTQLRETEPLVSVRVPEASEIAKLERKDLASYINIGSPVRSKQAEFGTDARLQLNDSFKNVDDIRDFVAAERENLSEADRSFMTVVIRADQDVRMGIVTDVKQELRRCSALKIMYSATAPVEREF</sequence>
<keyword evidence="3" id="KW-1003">Cell membrane</keyword>
<evidence type="ECO:0000313" key="8">
    <source>
        <dbReference type="EMBL" id="MBO8429468.1"/>
    </source>
</evidence>
<evidence type="ECO:0000256" key="2">
    <source>
        <dbReference type="ARBA" id="ARBA00005811"/>
    </source>
</evidence>
<dbReference type="EMBL" id="JADINB010000130">
    <property type="protein sequence ID" value="MBO8429468.1"/>
    <property type="molecule type" value="Genomic_DNA"/>
</dbReference>
<dbReference type="InterPro" id="IPR003400">
    <property type="entry name" value="ExbD"/>
</dbReference>
<dbReference type="AlphaFoldDB" id="A0A9D9DKX6"/>
<comment type="similarity">
    <text evidence="2 7">Belongs to the ExbD/TolR family.</text>
</comment>
<keyword evidence="7" id="KW-0653">Protein transport</keyword>
<dbReference type="PANTHER" id="PTHR30558">
    <property type="entry name" value="EXBD MEMBRANE COMPONENT OF PMF-DRIVEN MACROMOLECULE IMPORT SYSTEM"/>
    <property type="match status" value="1"/>
</dbReference>
<dbReference type="GO" id="GO:0005886">
    <property type="term" value="C:plasma membrane"/>
    <property type="evidence" value="ECO:0007669"/>
    <property type="project" value="UniProtKB-SubCell"/>
</dbReference>
<comment type="subcellular location">
    <subcellularLocation>
        <location evidence="1">Cell membrane</location>
        <topology evidence="1">Single-pass membrane protein</topology>
    </subcellularLocation>
    <subcellularLocation>
        <location evidence="7">Cell membrane</location>
        <topology evidence="7">Single-pass type II membrane protein</topology>
    </subcellularLocation>
</comment>
<evidence type="ECO:0000256" key="1">
    <source>
        <dbReference type="ARBA" id="ARBA00004162"/>
    </source>
</evidence>
<evidence type="ECO:0000313" key="9">
    <source>
        <dbReference type="Proteomes" id="UP000823635"/>
    </source>
</evidence>
<keyword evidence="4 7" id="KW-0812">Transmembrane</keyword>
<dbReference type="PANTHER" id="PTHR30558:SF3">
    <property type="entry name" value="BIOPOLYMER TRANSPORT PROTEIN EXBD-RELATED"/>
    <property type="match status" value="1"/>
</dbReference>
<evidence type="ECO:0000256" key="3">
    <source>
        <dbReference type="ARBA" id="ARBA00022475"/>
    </source>
</evidence>
<dbReference type="Pfam" id="PF02472">
    <property type="entry name" value="ExbD"/>
    <property type="match status" value="1"/>
</dbReference>
<accession>A0A9D9DKX6</accession>
<keyword evidence="7" id="KW-0813">Transport</keyword>
<name>A0A9D9DKX6_9BACT</name>
<comment type="caution">
    <text evidence="8">The sequence shown here is derived from an EMBL/GenBank/DDBJ whole genome shotgun (WGS) entry which is preliminary data.</text>
</comment>
<keyword evidence="6" id="KW-0472">Membrane</keyword>
<reference evidence="8" key="2">
    <citation type="journal article" date="2021" name="PeerJ">
        <title>Extensive microbial diversity within the chicken gut microbiome revealed by metagenomics and culture.</title>
        <authorList>
            <person name="Gilroy R."/>
            <person name="Ravi A."/>
            <person name="Getino M."/>
            <person name="Pursley I."/>
            <person name="Horton D.L."/>
            <person name="Alikhan N.F."/>
            <person name="Baker D."/>
            <person name="Gharbi K."/>
            <person name="Hall N."/>
            <person name="Watson M."/>
            <person name="Adriaenssens E.M."/>
            <person name="Foster-Nyarko E."/>
            <person name="Jarju S."/>
            <person name="Secka A."/>
            <person name="Antonio M."/>
            <person name="Oren A."/>
            <person name="Chaudhuri R.R."/>
            <person name="La Ragione R."/>
            <person name="Hildebrand F."/>
            <person name="Pallen M.J."/>
        </authorList>
    </citation>
    <scope>NUCLEOTIDE SEQUENCE</scope>
    <source>
        <strain evidence="8">15467</strain>
    </source>
</reference>
<dbReference type="GO" id="GO:0022857">
    <property type="term" value="F:transmembrane transporter activity"/>
    <property type="evidence" value="ECO:0007669"/>
    <property type="project" value="InterPro"/>
</dbReference>
<protein>
    <submittedName>
        <fullName evidence="8">Biopolymer transporter ExbD</fullName>
    </submittedName>
</protein>
<evidence type="ECO:0000256" key="5">
    <source>
        <dbReference type="ARBA" id="ARBA00022989"/>
    </source>
</evidence>
<evidence type="ECO:0000256" key="4">
    <source>
        <dbReference type="ARBA" id="ARBA00022692"/>
    </source>
</evidence>
<evidence type="ECO:0000256" key="7">
    <source>
        <dbReference type="RuleBase" id="RU003879"/>
    </source>
</evidence>
<keyword evidence="5" id="KW-1133">Transmembrane helix</keyword>
<gene>
    <name evidence="8" type="ORF">IAC68_06020</name>
</gene>
<organism evidence="8 9">
    <name type="scientific">Candidatus Egerieousia excrementavium</name>
    <dbReference type="NCBI Taxonomy" id="2840778"/>
    <lineage>
        <taxon>Bacteria</taxon>
        <taxon>Pseudomonadati</taxon>
        <taxon>Bacteroidota</taxon>
        <taxon>Bacteroidia</taxon>
        <taxon>Bacteroidales</taxon>
        <taxon>Candidatus Egerieousia</taxon>
    </lineage>
</organism>
<reference evidence="8" key="1">
    <citation type="submission" date="2020-10" db="EMBL/GenBank/DDBJ databases">
        <authorList>
            <person name="Gilroy R."/>
        </authorList>
    </citation>
    <scope>NUCLEOTIDE SEQUENCE</scope>
    <source>
        <strain evidence="8">15467</strain>
    </source>
</reference>